<sequence length="375" mass="42910">MLDGPALLLKYYRTDDWAKAKAMRAEDEKAGENLPIEECIKMPFPYTAPSESLPAPLPTAEDVENARPPELVRADPTPVLYRINKVYAVKFSTNRSALLQEAENLLFLQDYNVRTPKLYATFSHQGADPAGYLKFFRKETRATLPTYYYIVMEFIDGIPLDDEKWEKLPFETRLKLYGKIGEQLQLLRSIPPPHPGFFGRVNGQGYGAFCMIASHRQNAINGPFHSYGAFLKHAWETFEINFIYHVFDSFKRPINPEHQIHADNFFHCLEENSASGASTLSHMDLKLDNMILTPSASSTSGRIEDYDLCLIDWEYMGWYPAWADACSAIRRLPRSQSEPMFTGYWSISNEMGIKPFYLAQAKFWMSCAELFGAII</sequence>
<feature type="domain" description="Aminoglycoside phosphotransferase" evidence="1">
    <location>
        <begin position="96"/>
        <end position="343"/>
    </location>
</feature>
<dbReference type="Gene3D" id="3.90.1200.10">
    <property type="match status" value="1"/>
</dbReference>
<evidence type="ECO:0000259" key="1">
    <source>
        <dbReference type="Pfam" id="PF01636"/>
    </source>
</evidence>
<keyword evidence="3" id="KW-1185">Reference proteome</keyword>
<comment type="caution">
    <text evidence="2">The sequence shown here is derived from an EMBL/GenBank/DDBJ whole genome shotgun (WGS) entry which is preliminary data.</text>
</comment>
<gene>
    <name evidence="2" type="ORF">BDV95DRAFT_599439</name>
</gene>
<dbReference type="PANTHER" id="PTHR21310:SF48">
    <property type="entry name" value="AMINOGLYCOSIDE PHOSPHOTRANSFERASE DOMAIN-CONTAINING PROTEIN"/>
    <property type="match status" value="1"/>
</dbReference>
<evidence type="ECO:0000313" key="2">
    <source>
        <dbReference type="EMBL" id="KAF2865738.1"/>
    </source>
</evidence>
<dbReference type="InterPro" id="IPR051678">
    <property type="entry name" value="AGP_Transferase"/>
</dbReference>
<organism evidence="2 3">
    <name type="scientific">Massariosphaeria phaeospora</name>
    <dbReference type="NCBI Taxonomy" id="100035"/>
    <lineage>
        <taxon>Eukaryota</taxon>
        <taxon>Fungi</taxon>
        <taxon>Dikarya</taxon>
        <taxon>Ascomycota</taxon>
        <taxon>Pezizomycotina</taxon>
        <taxon>Dothideomycetes</taxon>
        <taxon>Pleosporomycetidae</taxon>
        <taxon>Pleosporales</taxon>
        <taxon>Pleosporales incertae sedis</taxon>
        <taxon>Massariosphaeria</taxon>
    </lineage>
</organism>
<dbReference type="Pfam" id="PF01636">
    <property type="entry name" value="APH"/>
    <property type="match status" value="1"/>
</dbReference>
<keyword evidence="2" id="KW-0808">Transferase</keyword>
<protein>
    <submittedName>
        <fullName evidence="2">Kinase-like domain-containing protein</fullName>
    </submittedName>
</protein>
<reference evidence="2 3" key="1">
    <citation type="submission" date="2020-01" db="EMBL/GenBank/DDBJ databases">
        <authorList>
            <consortium name="DOE Joint Genome Institute"/>
            <person name="Haridas S."/>
            <person name="Albert R."/>
            <person name="Binder M."/>
            <person name="Bloem J."/>
            <person name="Labutti K."/>
            <person name="Salamov A."/>
            <person name="Andreopoulos B."/>
            <person name="Baker S.E."/>
            <person name="Barry K."/>
            <person name="Bills G."/>
            <person name="Bluhm B.H."/>
            <person name="Cannon C."/>
            <person name="Castanera R."/>
            <person name="Culley D.E."/>
            <person name="Daum C."/>
            <person name="Ezra D."/>
            <person name="Gonzalez J.B."/>
            <person name="Henrissat B."/>
            <person name="Kuo A."/>
            <person name="Liang C."/>
            <person name="Lipzen A."/>
            <person name="Lutzoni F."/>
            <person name="Magnuson J."/>
            <person name="Mondo S."/>
            <person name="Nolan M."/>
            <person name="Ohm R."/>
            <person name="Pangilinan J."/>
            <person name="Park H.-J.H."/>
            <person name="Ramirez L."/>
            <person name="Alfaro M."/>
            <person name="Sun H."/>
            <person name="Tritt A."/>
            <person name="Yoshinaga Y."/>
            <person name="Zwiers L.-H.L."/>
            <person name="Turgeon B.G."/>
            <person name="Goodwin S.B."/>
            <person name="Spatafora J.W."/>
            <person name="Crous P.W."/>
            <person name="Grigoriev I.V."/>
        </authorList>
    </citation>
    <scope>NUCLEOTIDE SEQUENCE [LARGE SCALE GENOMIC DNA]</scope>
    <source>
        <strain evidence="2 3">CBS 611.86</strain>
    </source>
</reference>
<dbReference type="PANTHER" id="PTHR21310">
    <property type="entry name" value="AMINOGLYCOSIDE PHOSPHOTRANSFERASE-RELATED-RELATED"/>
    <property type="match status" value="1"/>
</dbReference>
<dbReference type="GO" id="GO:0016301">
    <property type="term" value="F:kinase activity"/>
    <property type="evidence" value="ECO:0007669"/>
    <property type="project" value="UniProtKB-KW"/>
</dbReference>
<dbReference type="AlphaFoldDB" id="A0A7C8M1Z8"/>
<keyword evidence="2" id="KW-0418">Kinase</keyword>
<dbReference type="OrthoDB" id="3792302at2759"/>
<name>A0A7C8M1Z8_9PLEO</name>
<dbReference type="SUPFAM" id="SSF56112">
    <property type="entry name" value="Protein kinase-like (PK-like)"/>
    <property type="match status" value="1"/>
</dbReference>
<evidence type="ECO:0000313" key="3">
    <source>
        <dbReference type="Proteomes" id="UP000481861"/>
    </source>
</evidence>
<dbReference type="EMBL" id="JAADJZ010000031">
    <property type="protein sequence ID" value="KAF2865738.1"/>
    <property type="molecule type" value="Genomic_DNA"/>
</dbReference>
<dbReference type="InterPro" id="IPR002575">
    <property type="entry name" value="Aminoglycoside_PTrfase"/>
</dbReference>
<proteinExistence type="predicted"/>
<dbReference type="InterPro" id="IPR011009">
    <property type="entry name" value="Kinase-like_dom_sf"/>
</dbReference>
<dbReference type="Proteomes" id="UP000481861">
    <property type="component" value="Unassembled WGS sequence"/>
</dbReference>
<accession>A0A7C8M1Z8</accession>